<dbReference type="Gene3D" id="1.10.3720.10">
    <property type="entry name" value="MetI-like"/>
    <property type="match status" value="1"/>
</dbReference>
<dbReference type="Pfam" id="PF00528">
    <property type="entry name" value="BPD_transp_1"/>
    <property type="match status" value="1"/>
</dbReference>
<keyword evidence="4 10" id="KW-1003">Cell membrane</keyword>
<dbReference type="InterPro" id="IPR011864">
    <property type="entry name" value="Phosphate_PstC"/>
</dbReference>
<dbReference type="PANTHER" id="PTHR30425">
    <property type="entry name" value="PHOSPHATE TRANSPORT SYSTEM PERMEASE PROTEIN PST"/>
    <property type="match status" value="1"/>
</dbReference>
<dbReference type="GO" id="GO:0006817">
    <property type="term" value="P:phosphate ion transport"/>
    <property type="evidence" value="ECO:0007669"/>
    <property type="project" value="UniProtKB-KW"/>
</dbReference>
<dbReference type="AlphaFoldDB" id="A0A8J3JBF6"/>
<evidence type="ECO:0000259" key="11">
    <source>
        <dbReference type="PROSITE" id="PS50928"/>
    </source>
</evidence>
<keyword evidence="8 9" id="KW-0472">Membrane</keyword>
<keyword evidence="3 9" id="KW-0813">Transport</keyword>
<evidence type="ECO:0000256" key="9">
    <source>
        <dbReference type="RuleBase" id="RU363032"/>
    </source>
</evidence>
<evidence type="ECO:0000256" key="7">
    <source>
        <dbReference type="ARBA" id="ARBA00022989"/>
    </source>
</evidence>
<evidence type="ECO:0000313" key="12">
    <source>
        <dbReference type="EMBL" id="GIF79544.1"/>
    </source>
</evidence>
<name>A0A8J3JBF6_9ACTN</name>
<dbReference type="InterPro" id="IPR000515">
    <property type="entry name" value="MetI-like"/>
</dbReference>
<feature type="transmembrane region" description="Helical" evidence="9">
    <location>
        <begin position="223"/>
        <end position="245"/>
    </location>
</feature>
<feature type="transmembrane region" description="Helical" evidence="9">
    <location>
        <begin position="182"/>
        <end position="203"/>
    </location>
</feature>
<evidence type="ECO:0000256" key="10">
    <source>
        <dbReference type="RuleBase" id="RU363054"/>
    </source>
</evidence>
<proteinExistence type="inferred from homology"/>
<feature type="domain" description="ABC transmembrane type-1" evidence="11">
    <location>
        <begin position="84"/>
        <end position="312"/>
    </location>
</feature>
<evidence type="ECO:0000256" key="2">
    <source>
        <dbReference type="ARBA" id="ARBA00007069"/>
    </source>
</evidence>
<dbReference type="PANTHER" id="PTHR30425:SF1">
    <property type="entry name" value="PHOSPHATE TRANSPORT SYSTEM PERMEASE PROTEIN PSTC"/>
    <property type="match status" value="1"/>
</dbReference>
<feature type="transmembrane region" description="Helical" evidence="9">
    <location>
        <begin position="22"/>
        <end position="43"/>
    </location>
</feature>
<comment type="function">
    <text evidence="10">Part of the binding-protein-dependent transport system for phosphate; probably responsible for the translocation of the substrate across the membrane.</text>
</comment>
<dbReference type="PROSITE" id="PS50928">
    <property type="entry name" value="ABC_TM1"/>
    <property type="match status" value="1"/>
</dbReference>
<dbReference type="EMBL" id="BONF01000005">
    <property type="protein sequence ID" value="GIF79544.1"/>
    <property type="molecule type" value="Genomic_DNA"/>
</dbReference>
<gene>
    <name evidence="12" type="primary">pstC</name>
    <name evidence="12" type="ORF">Cba03nite_08930</name>
</gene>
<reference evidence="12 13" key="1">
    <citation type="submission" date="2021-01" db="EMBL/GenBank/DDBJ databases">
        <title>Whole genome shotgun sequence of Catellatospora bangladeshensis NBRC 107357.</title>
        <authorList>
            <person name="Komaki H."/>
            <person name="Tamura T."/>
        </authorList>
    </citation>
    <scope>NUCLEOTIDE SEQUENCE [LARGE SCALE GENOMIC DNA]</scope>
    <source>
        <strain evidence="12 13">NBRC 107357</strain>
    </source>
</reference>
<dbReference type="InterPro" id="IPR051124">
    <property type="entry name" value="Phosphate_Transport_Permease"/>
</dbReference>
<keyword evidence="5 10" id="KW-0592">Phosphate transport</keyword>
<keyword evidence="6 9" id="KW-0812">Transmembrane</keyword>
<dbReference type="GO" id="GO:0005315">
    <property type="term" value="F:phosphate transmembrane transporter activity"/>
    <property type="evidence" value="ECO:0007669"/>
    <property type="project" value="InterPro"/>
</dbReference>
<organism evidence="12 13">
    <name type="scientific">Catellatospora bangladeshensis</name>
    <dbReference type="NCBI Taxonomy" id="310355"/>
    <lineage>
        <taxon>Bacteria</taxon>
        <taxon>Bacillati</taxon>
        <taxon>Actinomycetota</taxon>
        <taxon>Actinomycetes</taxon>
        <taxon>Micromonosporales</taxon>
        <taxon>Micromonosporaceae</taxon>
        <taxon>Catellatospora</taxon>
    </lineage>
</organism>
<keyword evidence="13" id="KW-1185">Reference proteome</keyword>
<evidence type="ECO:0000256" key="6">
    <source>
        <dbReference type="ARBA" id="ARBA00022692"/>
    </source>
</evidence>
<feature type="transmembrane region" description="Helical" evidence="9">
    <location>
        <begin position="292"/>
        <end position="316"/>
    </location>
</feature>
<feature type="transmembrane region" description="Helical" evidence="9">
    <location>
        <begin position="252"/>
        <end position="280"/>
    </location>
</feature>
<dbReference type="InterPro" id="IPR035906">
    <property type="entry name" value="MetI-like_sf"/>
</dbReference>
<accession>A0A8J3JBF6</accession>
<evidence type="ECO:0000256" key="1">
    <source>
        <dbReference type="ARBA" id="ARBA00004651"/>
    </source>
</evidence>
<evidence type="ECO:0000256" key="3">
    <source>
        <dbReference type="ARBA" id="ARBA00022448"/>
    </source>
</evidence>
<comment type="subcellular location">
    <subcellularLocation>
        <location evidence="1 9">Cell membrane</location>
        <topology evidence="1 9">Multi-pass membrane protein</topology>
    </subcellularLocation>
</comment>
<keyword evidence="7 9" id="KW-1133">Transmembrane helix</keyword>
<dbReference type="RefSeq" id="WP_203742046.1">
    <property type="nucleotide sequence ID" value="NZ_BONF01000005.1"/>
</dbReference>
<feature type="transmembrane region" description="Helical" evidence="9">
    <location>
        <begin position="121"/>
        <end position="145"/>
    </location>
</feature>
<dbReference type="CDD" id="cd06261">
    <property type="entry name" value="TM_PBP2"/>
    <property type="match status" value="1"/>
</dbReference>
<dbReference type="SUPFAM" id="SSF161098">
    <property type="entry name" value="MetI-like"/>
    <property type="match status" value="1"/>
</dbReference>
<dbReference type="GO" id="GO:0005886">
    <property type="term" value="C:plasma membrane"/>
    <property type="evidence" value="ECO:0007669"/>
    <property type="project" value="UniProtKB-SubCell"/>
</dbReference>
<feature type="transmembrane region" description="Helical" evidence="9">
    <location>
        <begin position="151"/>
        <end position="170"/>
    </location>
</feature>
<sequence length="328" mass="34416">MTVVDKSAQLTRKDRGRHADRLFWAVCVFAGLAVLIILALILVTTVNEAFPAFSADFFTSTDWIPNDPDGDGPRGPVYGTLAFLYGTLVVSAIAVVVAVPVSIGIALFLTELAPPKLRATIVTLIDMLAAVPSVVFGLWGILVLAPAIAPVYQGIHDVVGGVPVLGSLFGEPRSSGRTFMTAGLILAVMIIPIITSISREVFATVPDSDKQAAWALGATRWEMIKGAVLPHSFGGVVGAVILGLGRAMGETIAVALVIGSSVQITANLFESGYALPAIIVDQWGESTGDFRAALIGMGVVLFIITVLINLLARVVVRRAEIRMKGASA</sequence>
<feature type="transmembrane region" description="Helical" evidence="9">
    <location>
        <begin position="82"/>
        <end position="109"/>
    </location>
</feature>
<comment type="caution">
    <text evidence="12">The sequence shown here is derived from an EMBL/GenBank/DDBJ whole genome shotgun (WGS) entry which is preliminary data.</text>
</comment>
<comment type="similarity">
    <text evidence="2 10">Belongs to the binding-protein-dependent transport system permease family. CysTW subfamily.</text>
</comment>
<protein>
    <recommendedName>
        <fullName evidence="10">Phosphate transport system permease protein</fullName>
    </recommendedName>
</protein>
<evidence type="ECO:0000256" key="8">
    <source>
        <dbReference type="ARBA" id="ARBA00023136"/>
    </source>
</evidence>
<evidence type="ECO:0000256" key="5">
    <source>
        <dbReference type="ARBA" id="ARBA00022592"/>
    </source>
</evidence>
<dbReference type="Proteomes" id="UP000601223">
    <property type="component" value="Unassembled WGS sequence"/>
</dbReference>
<evidence type="ECO:0000256" key="4">
    <source>
        <dbReference type="ARBA" id="ARBA00022475"/>
    </source>
</evidence>
<dbReference type="NCBIfam" id="TIGR02138">
    <property type="entry name" value="phosphate_pstC"/>
    <property type="match status" value="1"/>
</dbReference>
<evidence type="ECO:0000313" key="13">
    <source>
        <dbReference type="Proteomes" id="UP000601223"/>
    </source>
</evidence>